<dbReference type="Proteomes" id="UP000277811">
    <property type="component" value="Unassembled WGS sequence"/>
</dbReference>
<dbReference type="OrthoDB" id="1665961at2"/>
<evidence type="ECO:0000313" key="2">
    <source>
        <dbReference type="Proteomes" id="UP000277811"/>
    </source>
</evidence>
<gene>
    <name evidence="1" type="ORF">LUCI_1354</name>
</gene>
<accession>A0A498R4S3</accession>
<dbReference type="EMBL" id="UPPP01000061">
    <property type="protein sequence ID" value="VBB06139.1"/>
    <property type="molecule type" value="Genomic_DNA"/>
</dbReference>
<name>A0A498R4S3_9FIRM</name>
<keyword evidence="2" id="KW-1185">Reference proteome</keyword>
<protein>
    <submittedName>
        <fullName evidence="1">Uncharacterized protein</fullName>
    </submittedName>
</protein>
<evidence type="ECO:0000313" key="1">
    <source>
        <dbReference type="EMBL" id="VBB06139.1"/>
    </source>
</evidence>
<dbReference type="AlphaFoldDB" id="A0A498R4S3"/>
<dbReference type="RefSeq" id="WP_122627093.1">
    <property type="nucleotide sequence ID" value="NZ_UPPP01000061.1"/>
</dbReference>
<organism evidence="1 2">
    <name type="scientific">Lucifera butyrica</name>
    <dbReference type="NCBI Taxonomy" id="1351585"/>
    <lineage>
        <taxon>Bacteria</taxon>
        <taxon>Bacillati</taxon>
        <taxon>Bacillota</taxon>
        <taxon>Negativicutes</taxon>
        <taxon>Veillonellales</taxon>
        <taxon>Veillonellaceae</taxon>
        <taxon>Lucifera</taxon>
    </lineage>
</organism>
<reference evidence="1 2" key="1">
    <citation type="submission" date="2018-06" db="EMBL/GenBank/DDBJ databases">
        <authorList>
            <person name="Strepis N."/>
        </authorList>
    </citation>
    <scope>NUCLEOTIDE SEQUENCE [LARGE SCALE GENOMIC DNA]</scope>
    <source>
        <strain evidence="1">LUCI</strain>
    </source>
</reference>
<sequence>MIDPKVIEAFHMMWDRFPAAVRLIHKDRTVIAVNVVAKEIGFQPGVPCYQVGTPEQHKGCRANEALSSNKGVYQINPEKNAIRYWLPVKDFPDVYIHFSLKIKEVIGD</sequence>
<proteinExistence type="predicted"/>